<dbReference type="InterPro" id="IPR039384">
    <property type="entry name" value="HINT"/>
</dbReference>
<dbReference type="GO" id="GO:0009117">
    <property type="term" value="P:nucleotide metabolic process"/>
    <property type="evidence" value="ECO:0007669"/>
    <property type="project" value="TreeGrafter"/>
</dbReference>
<dbReference type="InterPro" id="IPR036265">
    <property type="entry name" value="HIT-like_sf"/>
</dbReference>
<reference evidence="5" key="1">
    <citation type="submission" date="2022-10" db="EMBL/GenBank/DDBJ databases">
        <title>Novel sulphate-reducing endosymbionts in the free-living metamonad Anaeramoeba.</title>
        <authorList>
            <person name="Jerlstrom-Hultqvist J."/>
            <person name="Cepicka I."/>
            <person name="Gallot-Lavallee L."/>
            <person name="Salas-Leiva D."/>
            <person name="Curtis B.A."/>
            <person name="Zahonova K."/>
            <person name="Pipaliya S."/>
            <person name="Dacks J."/>
            <person name="Roger A.J."/>
        </authorList>
    </citation>
    <scope>NUCLEOTIDE SEQUENCE</scope>
    <source>
        <strain evidence="5">BMAN</strain>
    </source>
</reference>
<dbReference type="PROSITE" id="PS51084">
    <property type="entry name" value="HIT_2"/>
    <property type="match status" value="1"/>
</dbReference>
<dbReference type="PANTHER" id="PTHR46648:SF1">
    <property type="entry name" value="ADENOSINE 5'-MONOPHOSPHORAMIDASE HNT1"/>
    <property type="match status" value="1"/>
</dbReference>
<feature type="active site" description="Tele-AMP-histidine intermediate" evidence="1">
    <location>
        <position position="102"/>
    </location>
</feature>
<dbReference type="PRINTS" id="PR00332">
    <property type="entry name" value="HISTRIAD"/>
</dbReference>
<dbReference type="OMA" id="LAFMDVM"/>
<evidence type="ECO:0000259" key="4">
    <source>
        <dbReference type="PROSITE" id="PS51084"/>
    </source>
</evidence>
<comment type="caution">
    <text evidence="5">The sequence shown here is derived from an EMBL/GenBank/DDBJ whole genome shotgun (WGS) entry which is preliminary data.</text>
</comment>
<evidence type="ECO:0000313" key="5">
    <source>
        <dbReference type="EMBL" id="KAJ5075924.1"/>
    </source>
</evidence>
<dbReference type="InterPro" id="IPR011146">
    <property type="entry name" value="HIT-like"/>
</dbReference>
<gene>
    <name evidence="5" type="ORF">M0811_06786</name>
</gene>
<dbReference type="SUPFAM" id="SSF54197">
    <property type="entry name" value="HIT-like"/>
    <property type="match status" value="1"/>
</dbReference>
<feature type="domain" description="HIT" evidence="4">
    <location>
        <begin position="8"/>
        <end position="116"/>
    </location>
</feature>
<dbReference type="Proteomes" id="UP001149090">
    <property type="component" value="Unassembled WGS sequence"/>
</dbReference>
<organism evidence="5 6">
    <name type="scientific">Anaeramoeba ignava</name>
    <name type="common">Anaerobic marine amoeba</name>
    <dbReference type="NCBI Taxonomy" id="1746090"/>
    <lineage>
        <taxon>Eukaryota</taxon>
        <taxon>Metamonada</taxon>
        <taxon>Anaeramoebidae</taxon>
        <taxon>Anaeramoeba</taxon>
    </lineage>
</organism>
<dbReference type="InterPro" id="IPR001310">
    <property type="entry name" value="Histidine_triad_HIT"/>
</dbReference>
<proteinExistence type="predicted"/>
<dbReference type="Pfam" id="PF01230">
    <property type="entry name" value="HIT"/>
    <property type="match status" value="1"/>
</dbReference>
<dbReference type="GO" id="GO:0003824">
    <property type="term" value="F:catalytic activity"/>
    <property type="evidence" value="ECO:0007669"/>
    <property type="project" value="InterPro"/>
</dbReference>
<evidence type="ECO:0000313" key="6">
    <source>
        <dbReference type="Proteomes" id="UP001149090"/>
    </source>
</evidence>
<feature type="short sequence motif" description="Histidine triad motif" evidence="2 3">
    <location>
        <begin position="100"/>
        <end position="104"/>
    </location>
</feature>
<dbReference type="PANTHER" id="PTHR46648">
    <property type="entry name" value="HIT FAMILY PROTEIN 1"/>
    <property type="match status" value="1"/>
</dbReference>
<dbReference type="EMBL" id="JAPDFW010000063">
    <property type="protein sequence ID" value="KAJ5075924.1"/>
    <property type="molecule type" value="Genomic_DNA"/>
</dbReference>
<accession>A0A9Q0RDA6</accession>
<dbReference type="PROSITE" id="PS00892">
    <property type="entry name" value="HIT_1"/>
    <property type="match status" value="1"/>
</dbReference>
<dbReference type="AlphaFoldDB" id="A0A9Q0RDA6"/>
<name>A0A9Q0RDA6_ANAIG</name>
<sequence length="140" mass="15991">MENQKNCIFCKIIKGEIPSYKIYEDENTLAFLDIKPLSKGHVLVIPKKHVEYLNELDEETAKEVMGIIPKIASAVISQEGVEGWNLLSNNGKFSGQEIFHIHFHIIPRRNKDGLGYRWNTGDLDSDYAAEFVKNVSEKLK</sequence>
<evidence type="ECO:0000256" key="1">
    <source>
        <dbReference type="PIRSR" id="PIRSR601310-1"/>
    </source>
</evidence>
<evidence type="ECO:0000256" key="2">
    <source>
        <dbReference type="PIRSR" id="PIRSR601310-3"/>
    </source>
</evidence>
<dbReference type="InterPro" id="IPR019808">
    <property type="entry name" value="Histidine_triad_CS"/>
</dbReference>
<keyword evidence="6" id="KW-1185">Reference proteome</keyword>
<evidence type="ECO:0000256" key="3">
    <source>
        <dbReference type="PROSITE-ProRule" id="PRU00464"/>
    </source>
</evidence>
<dbReference type="OrthoDB" id="672793at2759"/>
<dbReference type="CDD" id="cd01277">
    <property type="entry name" value="HINT_subgroup"/>
    <property type="match status" value="1"/>
</dbReference>
<dbReference type="Gene3D" id="3.30.428.10">
    <property type="entry name" value="HIT-like"/>
    <property type="match status" value="1"/>
</dbReference>
<protein>
    <submittedName>
        <fullName evidence="5">Hit family protein</fullName>
    </submittedName>
</protein>